<evidence type="ECO:0000256" key="1">
    <source>
        <dbReference type="SAM" id="MobiDB-lite"/>
    </source>
</evidence>
<feature type="compositionally biased region" description="Low complexity" evidence="1">
    <location>
        <begin position="76"/>
        <end position="143"/>
    </location>
</feature>
<keyword evidence="2" id="KW-1133">Transmembrane helix</keyword>
<dbReference type="Proteomes" id="UP000051586">
    <property type="component" value="Unassembled WGS sequence"/>
</dbReference>
<feature type="transmembrane region" description="Helical" evidence="2">
    <location>
        <begin position="30"/>
        <end position="52"/>
    </location>
</feature>
<keyword evidence="2" id="KW-0812">Transmembrane</keyword>
<reference evidence="3 4" key="1">
    <citation type="journal article" date="2015" name="Genome Announc.">
        <title>Expanding the biotechnology potential of lactobacilli through comparative genomics of 213 strains and associated genera.</title>
        <authorList>
            <person name="Sun Z."/>
            <person name="Harris H.M."/>
            <person name="McCann A."/>
            <person name="Guo C."/>
            <person name="Argimon S."/>
            <person name="Zhang W."/>
            <person name="Yang X."/>
            <person name="Jeffery I.B."/>
            <person name="Cooney J.C."/>
            <person name="Kagawa T.F."/>
            <person name="Liu W."/>
            <person name="Song Y."/>
            <person name="Salvetti E."/>
            <person name="Wrobel A."/>
            <person name="Rasinkangas P."/>
            <person name="Parkhill J."/>
            <person name="Rea M.C."/>
            <person name="O'Sullivan O."/>
            <person name="Ritari J."/>
            <person name="Douillard F.P."/>
            <person name="Paul Ross R."/>
            <person name="Yang R."/>
            <person name="Briner A.E."/>
            <person name="Felis G.E."/>
            <person name="de Vos W.M."/>
            <person name="Barrangou R."/>
            <person name="Klaenhammer T.R."/>
            <person name="Caufield P.W."/>
            <person name="Cui Y."/>
            <person name="Zhang H."/>
            <person name="O'Toole P.W."/>
        </authorList>
    </citation>
    <scope>NUCLEOTIDE SEQUENCE [LARGE SCALE GENOMIC DNA]</scope>
    <source>
        <strain evidence="3 4">DSM 22689</strain>
    </source>
</reference>
<dbReference type="RefSeq" id="WP_056961824.1">
    <property type="nucleotide sequence ID" value="NZ_AYZI01000008.1"/>
</dbReference>
<name>A0A0R2CGD8_9LACO</name>
<evidence type="ECO:0000313" key="4">
    <source>
        <dbReference type="Proteomes" id="UP000051586"/>
    </source>
</evidence>
<dbReference type="EMBL" id="AYZI01000008">
    <property type="protein sequence ID" value="KRM90551.1"/>
    <property type="molecule type" value="Genomic_DNA"/>
</dbReference>
<gene>
    <name evidence="3" type="ORF">FC87_GL001237</name>
</gene>
<evidence type="ECO:0000313" key="3">
    <source>
        <dbReference type="EMBL" id="KRM90551.1"/>
    </source>
</evidence>
<sequence length="191" mass="21461">MKNESSEHRYRHYDFNTTQTRQQKHRPVRIWPWIIGLAVVVLALAISARFIIHRTQPTNSTSQPSTTKPTSKKSQTKQSPQPKSRGEQPQNSPSQTSNQNNKQATPTRTTNTPVTKKATATPSKPAEQSESPRSDPSNSTSSEFAQPHVFDSVVDAKNWASATQNNWLAAGYNNYTITQNSQGFYVLTFER</sequence>
<comment type="caution">
    <text evidence="3">The sequence shown here is derived from an EMBL/GenBank/DDBJ whole genome shotgun (WGS) entry which is preliminary data.</text>
</comment>
<feature type="region of interest" description="Disordered" evidence="1">
    <location>
        <begin position="57"/>
        <end position="143"/>
    </location>
</feature>
<dbReference type="STRING" id="1423745.GCA_001311215_00722"/>
<proteinExistence type="predicted"/>
<feature type="compositionally biased region" description="Low complexity" evidence="1">
    <location>
        <begin position="57"/>
        <end position="69"/>
    </location>
</feature>
<organism evidence="3 4">
    <name type="scientific">Fructilactobacillus florum DSM 22689 = JCM 16035</name>
    <dbReference type="NCBI Taxonomy" id="1423745"/>
    <lineage>
        <taxon>Bacteria</taxon>
        <taxon>Bacillati</taxon>
        <taxon>Bacillota</taxon>
        <taxon>Bacilli</taxon>
        <taxon>Lactobacillales</taxon>
        <taxon>Lactobacillaceae</taxon>
        <taxon>Fructilactobacillus</taxon>
    </lineage>
</organism>
<dbReference type="PATRIC" id="fig|1423745.4.peg.1303"/>
<evidence type="ECO:0000256" key="2">
    <source>
        <dbReference type="SAM" id="Phobius"/>
    </source>
</evidence>
<keyword evidence="2" id="KW-0472">Membrane</keyword>
<accession>A0A0R2CGD8</accession>
<dbReference type="AlphaFoldDB" id="A0A0R2CGD8"/>
<protein>
    <submittedName>
        <fullName evidence="3">Uncharacterized protein</fullName>
    </submittedName>
</protein>